<evidence type="ECO:0000256" key="2">
    <source>
        <dbReference type="SAM" id="MobiDB-lite"/>
    </source>
</evidence>
<dbReference type="eggNOG" id="COG5184">
    <property type="taxonomic scope" value="Bacteria"/>
</dbReference>
<name>E2PZA4_STRCL</name>
<keyword evidence="1" id="KW-0677">Repeat</keyword>
<keyword evidence="5" id="KW-1185">Reference proteome</keyword>
<dbReference type="Pfam" id="PF25390">
    <property type="entry name" value="WD40_RLD"/>
    <property type="match status" value="1"/>
</dbReference>
<dbReference type="Gene3D" id="2.130.10.30">
    <property type="entry name" value="Regulator of chromosome condensation 1/beta-lactamase-inhibitor protein II"/>
    <property type="match status" value="2"/>
</dbReference>
<reference evidence="4 5" key="1">
    <citation type="journal article" date="2010" name="Genome Biol. Evol.">
        <title>The sequence of a 1.8-mb bacterial linear plasmid reveals a rich evolutionary reservoir of secondary metabolic pathways.</title>
        <authorList>
            <person name="Medema M.H."/>
            <person name="Trefzer A."/>
            <person name="Kovalchuk A."/>
            <person name="van den Berg M."/>
            <person name="Mueller U."/>
            <person name="Heijne W."/>
            <person name="Wu L."/>
            <person name="Alam M.T."/>
            <person name="Ronning C.M."/>
            <person name="Nierman W.C."/>
            <person name="Bovenberg R.A.L."/>
            <person name="Breitling R."/>
            <person name="Takano E."/>
        </authorList>
    </citation>
    <scope>NUCLEOTIDE SEQUENCE [LARGE SCALE GENOMIC DNA]</scope>
    <source>
        <strain evidence="5">ATCC 27064 / DSM 738 / JCM 4710 / NBRC 13307 / NCIMB 12785 / NRRL 3585 / VKM Ac-602</strain>
    </source>
</reference>
<dbReference type="Proteomes" id="UP000002357">
    <property type="component" value="Chromosome"/>
</dbReference>
<feature type="region of interest" description="Disordered" evidence="2">
    <location>
        <begin position="30"/>
        <end position="101"/>
    </location>
</feature>
<evidence type="ECO:0000313" key="4">
    <source>
        <dbReference type="EMBL" id="EFG10365.1"/>
    </source>
</evidence>
<dbReference type="InterPro" id="IPR058923">
    <property type="entry name" value="RCC1-like_dom"/>
</dbReference>
<dbReference type="InterPro" id="IPR051210">
    <property type="entry name" value="Ub_ligase/GEF_domain"/>
</dbReference>
<feature type="compositionally biased region" description="Basic and acidic residues" evidence="2">
    <location>
        <begin position="74"/>
        <end position="85"/>
    </location>
</feature>
<dbReference type="PANTHER" id="PTHR22870">
    <property type="entry name" value="REGULATOR OF CHROMOSOME CONDENSATION"/>
    <property type="match status" value="1"/>
</dbReference>
<dbReference type="EMBL" id="CM000913">
    <property type="protein sequence ID" value="EFG10365.1"/>
    <property type="molecule type" value="Genomic_DNA"/>
</dbReference>
<dbReference type="AlphaFoldDB" id="E2PZA4"/>
<dbReference type="PROSITE" id="PS00626">
    <property type="entry name" value="RCC1_2"/>
    <property type="match status" value="1"/>
</dbReference>
<dbReference type="SUPFAM" id="SSF50985">
    <property type="entry name" value="RCC1/BLIP-II"/>
    <property type="match status" value="2"/>
</dbReference>
<dbReference type="PRINTS" id="PR00633">
    <property type="entry name" value="RCCNDNSATION"/>
</dbReference>
<dbReference type="InterPro" id="IPR000408">
    <property type="entry name" value="Reg_chr_condens"/>
</dbReference>
<feature type="domain" description="RCC1-like" evidence="3">
    <location>
        <begin position="152"/>
        <end position="489"/>
    </location>
</feature>
<proteinExistence type="predicted"/>
<evidence type="ECO:0000259" key="3">
    <source>
        <dbReference type="Pfam" id="PF25390"/>
    </source>
</evidence>
<evidence type="ECO:0000313" key="5">
    <source>
        <dbReference type="Proteomes" id="UP000002357"/>
    </source>
</evidence>
<organism evidence="4 5">
    <name type="scientific">Streptomyces clavuligerus</name>
    <dbReference type="NCBI Taxonomy" id="1901"/>
    <lineage>
        <taxon>Bacteria</taxon>
        <taxon>Bacillati</taxon>
        <taxon>Actinomycetota</taxon>
        <taxon>Actinomycetes</taxon>
        <taxon>Kitasatosporales</taxon>
        <taxon>Streptomycetaceae</taxon>
        <taxon>Streptomyces</taxon>
    </lineage>
</organism>
<dbReference type="STRING" id="1901.BB341_02555"/>
<accession>E2PZA4</accession>
<evidence type="ECO:0000256" key="1">
    <source>
        <dbReference type="ARBA" id="ARBA00022737"/>
    </source>
</evidence>
<dbReference type="PROSITE" id="PS50012">
    <property type="entry name" value="RCC1_3"/>
    <property type="match status" value="6"/>
</dbReference>
<dbReference type="InterPro" id="IPR009091">
    <property type="entry name" value="RCC1/BLIP-II"/>
</dbReference>
<sequence>MELLSARGGRTGVHGRRRQALALRTVLPSDRHGSWSISGKLPPPSRGDRDKIVHRHEPLGHRHEPPRRTVSSGRRWDTNDAERPHTAGGSARGTARRSEGARENGQYMYVSMKRAGFRGALVAMAAAAVVGAAVVDATTAPVTHAVGHDPLVQSWGANVTGQLGNATMIDRYAPTPIPALPKQDVQQLAAGADATSGSGFAVALLNDNTVWTWGQNDKGQLGTGLVTKAIPVPGRVPGLNGITQVAAGSLHALALRNNGDPQDGVWAWGDNIHGQLGDSTNVPKTVPVPVQGLTGSGTIAVATGCEHSLALREGGTLMAWGNNDKGQLGNDTILLSTIPVEVKNLTSPVVEIAAGCNFSLARLADGTIKAWGENGHGELGNGQTANSLTPVSVTGLPPGSAERIVAGGNHSYALYSDYRVYGWGSNDKGQLADGTINPRTQAMQASKLPKVTSIAAGKDYGIALTDGNQNIIGWGNNARGQLGSGTTDPHTLVGQDTPVLIFQQEDEADNPYTRIAVPTAGESSYAY</sequence>
<dbReference type="PANTHER" id="PTHR22870:SF408">
    <property type="entry name" value="OS09G0560450 PROTEIN"/>
    <property type="match status" value="1"/>
</dbReference>
<protein>
    <submittedName>
        <fullName evidence="4">BNR repeat domain protein</fullName>
    </submittedName>
</protein>
<gene>
    <name evidence="4" type="ORF">SCLAV_5294</name>
</gene>
<feature type="compositionally biased region" description="Basic and acidic residues" evidence="2">
    <location>
        <begin position="46"/>
        <end position="67"/>
    </location>
</feature>